<organism evidence="1 2">
    <name type="scientific">Corticimicrobacter populi</name>
    <dbReference type="NCBI Taxonomy" id="2175229"/>
    <lineage>
        <taxon>Bacteria</taxon>
        <taxon>Pseudomonadati</taxon>
        <taxon>Pseudomonadota</taxon>
        <taxon>Betaproteobacteria</taxon>
        <taxon>Burkholderiales</taxon>
        <taxon>Alcaligenaceae</taxon>
        <taxon>Corticimicrobacter</taxon>
    </lineage>
</organism>
<dbReference type="NCBIfam" id="TIGR03464">
    <property type="entry name" value="HpnC"/>
    <property type="match status" value="1"/>
</dbReference>
<evidence type="ECO:0000313" key="1">
    <source>
        <dbReference type="EMBL" id="PWF25427.1"/>
    </source>
</evidence>
<proteinExistence type="predicted"/>
<dbReference type="SUPFAM" id="SSF48576">
    <property type="entry name" value="Terpenoid synthases"/>
    <property type="match status" value="1"/>
</dbReference>
<dbReference type="RefSeq" id="WP_109060830.1">
    <property type="nucleotide sequence ID" value="NZ_QETA01000001.1"/>
</dbReference>
<sequence>MSVDHYENFPVASWLLPPAIRPAVVTIYRYARHADDLADEGDATPQARLAALQACRAALHARLQGQPVPAGPGQAELDALCTPLAAIVAHHGLSRVPFDNLLNAFEQDLTTHRYDSYAALLDYCRLSANPVGYLMLSLFGVGGPDALRESDAICTGLQLANFWQDVAIDLDKQRIYLPQEDLRRFGLDPAQPDTWATAPGWRPLMKFQIDRTRRLLKSGWPLTRRIPGRCGWELRLIVQGGLRILDRIEAADFDVFRHRPVLGKRDGLIVLWRALLNQI</sequence>
<protein>
    <submittedName>
        <fullName evidence="1">Squalene synthase HpnC</fullName>
    </submittedName>
</protein>
<dbReference type="InterPro" id="IPR002060">
    <property type="entry name" value="Squ/phyt_synthse"/>
</dbReference>
<dbReference type="SFLD" id="SFLDS00005">
    <property type="entry name" value="Isoprenoid_Synthase_Type_I"/>
    <property type="match status" value="1"/>
</dbReference>
<keyword evidence="2" id="KW-1185">Reference proteome</keyword>
<dbReference type="GO" id="GO:0016114">
    <property type="term" value="P:terpenoid biosynthetic process"/>
    <property type="evidence" value="ECO:0007669"/>
    <property type="project" value="UniProtKB-ARBA"/>
</dbReference>
<dbReference type="CDD" id="cd00683">
    <property type="entry name" value="Trans_IPPS_HH"/>
    <property type="match status" value="1"/>
</dbReference>
<accession>A0A2V1K7B7</accession>
<reference evidence="2" key="1">
    <citation type="submission" date="2018-05" db="EMBL/GenBank/DDBJ databases">
        <authorList>
            <person name="Li Y."/>
        </authorList>
    </citation>
    <scope>NUCLEOTIDE SEQUENCE [LARGE SCALE GENOMIC DNA]</scope>
    <source>
        <strain evidence="2">3d-2-2</strain>
    </source>
</reference>
<dbReference type="InterPro" id="IPR008949">
    <property type="entry name" value="Isoprenoid_synthase_dom_sf"/>
</dbReference>
<dbReference type="GO" id="GO:0051996">
    <property type="term" value="F:squalene synthase [NAD(P)H] activity"/>
    <property type="evidence" value="ECO:0007669"/>
    <property type="project" value="InterPro"/>
</dbReference>
<dbReference type="Gene3D" id="1.10.600.10">
    <property type="entry name" value="Farnesyl Diphosphate Synthase"/>
    <property type="match status" value="1"/>
</dbReference>
<dbReference type="EMBL" id="QETA01000001">
    <property type="protein sequence ID" value="PWF25427.1"/>
    <property type="molecule type" value="Genomic_DNA"/>
</dbReference>
<name>A0A2V1K7B7_9BURK</name>
<gene>
    <name evidence="1" type="primary">hpnC</name>
    <name evidence="1" type="ORF">DD235_04650</name>
</gene>
<dbReference type="AlphaFoldDB" id="A0A2V1K7B7"/>
<dbReference type="SFLD" id="SFLDG01212">
    <property type="entry name" value="Phytoene_synthase_like"/>
    <property type="match status" value="1"/>
</dbReference>
<dbReference type="InterPro" id="IPR017827">
    <property type="entry name" value="HSQ_synthase_HpnC"/>
</dbReference>
<dbReference type="Proteomes" id="UP000245212">
    <property type="component" value="Unassembled WGS sequence"/>
</dbReference>
<comment type="caution">
    <text evidence="1">The sequence shown here is derived from an EMBL/GenBank/DDBJ whole genome shotgun (WGS) entry which is preliminary data.</text>
</comment>
<evidence type="ECO:0000313" key="2">
    <source>
        <dbReference type="Proteomes" id="UP000245212"/>
    </source>
</evidence>
<dbReference type="Pfam" id="PF00494">
    <property type="entry name" value="SQS_PSY"/>
    <property type="match status" value="1"/>
</dbReference>
<dbReference type="GO" id="GO:0004311">
    <property type="term" value="F:geranylgeranyl diphosphate synthase activity"/>
    <property type="evidence" value="ECO:0007669"/>
    <property type="project" value="InterPro"/>
</dbReference>
<dbReference type="InterPro" id="IPR033904">
    <property type="entry name" value="Trans_IPPS_HH"/>
</dbReference>
<dbReference type="SFLD" id="SFLDG01018">
    <property type="entry name" value="Squalene/Phytoene_Synthase_Lik"/>
    <property type="match status" value="1"/>
</dbReference>
<dbReference type="InterPro" id="IPR044843">
    <property type="entry name" value="Trans_IPPS_bact-type"/>
</dbReference>
<dbReference type="PANTHER" id="PTHR31480">
    <property type="entry name" value="BIFUNCTIONAL LYCOPENE CYCLASE/PHYTOENE SYNTHASE"/>
    <property type="match status" value="1"/>
</dbReference>